<reference evidence="3" key="2">
    <citation type="journal article" date="2022" name="Front. Microbiol.">
        <title>Comparative Genomic Analysis Revealed Distinct Molecular Components and Organization of CO2-Concentrating Mechanism in Thermophilic Cyanobacteria.</title>
        <authorList>
            <person name="Tang J."/>
            <person name="Zhou H."/>
            <person name="Yao D."/>
            <person name="Riaz S."/>
            <person name="You D."/>
            <person name="Klepacz-Smolka A."/>
            <person name="Daroch M."/>
        </authorList>
    </citation>
    <scope>NUCLEOTIDE SEQUENCE [LARGE SCALE GENOMIC DNA]</scope>
    <source>
        <strain evidence="3">PCC 6715</strain>
    </source>
</reference>
<dbReference type="OrthoDB" id="516441at2"/>
<feature type="domain" description="Mo-dependent nitrogenase C-terminal" evidence="1">
    <location>
        <begin position="12"/>
        <end position="93"/>
    </location>
</feature>
<dbReference type="Proteomes" id="UP000231057">
    <property type="component" value="Chromosome"/>
</dbReference>
<dbReference type="RefSeq" id="WP_099798923.1">
    <property type="nucleotide sequence ID" value="NZ_CP018092.1"/>
</dbReference>
<keyword evidence="3" id="KW-1185">Reference proteome</keyword>
<dbReference type="InterPro" id="IPR009717">
    <property type="entry name" value="Mo-dep_Nase_C"/>
</dbReference>
<evidence type="ECO:0000259" key="1">
    <source>
        <dbReference type="Pfam" id="PF06967"/>
    </source>
</evidence>
<sequence>MNQEMTQSLPIMATLRQWLLTLPVDTPAIAHRICRWIPAQCPFARRISLWGRPVITIPPLCKLNPFYEEIILLRFRALTYLSDVCGEDISQYV</sequence>
<dbReference type="AlphaFoldDB" id="A0A2D2Q258"/>
<evidence type="ECO:0000313" key="2">
    <source>
        <dbReference type="EMBL" id="ATS18578.1"/>
    </source>
</evidence>
<reference evidence="2 3" key="1">
    <citation type="submission" date="2016-11" db="EMBL/GenBank/DDBJ databases">
        <title>Complete genome sequence of thermophilic cyanobacteria strain Synechococcus sp. PCC6715.</title>
        <authorList>
            <person name="Tang J."/>
            <person name="Daroch M."/>
            <person name="Liang Y."/>
            <person name="Jiang D."/>
            <person name="Shah M."/>
        </authorList>
    </citation>
    <scope>NUCLEOTIDE SEQUENCE [LARGE SCALE GENOMIC DNA]</scope>
    <source>
        <strain evidence="2 3">PCC 6715</strain>
    </source>
</reference>
<name>A0A2D2Q258_PARLV</name>
<dbReference type="EMBL" id="CP018092">
    <property type="protein sequence ID" value="ATS18578.1"/>
    <property type="molecule type" value="Genomic_DNA"/>
</dbReference>
<gene>
    <name evidence="2" type="ORF">BRW62_07210</name>
</gene>
<dbReference type="KEGG" id="slw:BRW62_07210"/>
<proteinExistence type="predicted"/>
<evidence type="ECO:0000313" key="3">
    <source>
        <dbReference type="Proteomes" id="UP000231057"/>
    </source>
</evidence>
<accession>A0A2D2Q258</accession>
<protein>
    <submittedName>
        <fullName evidence="2">Nitrogenase</fullName>
    </submittedName>
</protein>
<organism evidence="2 3">
    <name type="scientific">Parathermosynechococcus lividus PCC 6715</name>
    <dbReference type="NCBI Taxonomy" id="1917166"/>
    <lineage>
        <taxon>Bacteria</taxon>
        <taxon>Bacillati</taxon>
        <taxon>Cyanobacteriota</taxon>
        <taxon>Cyanophyceae</taxon>
        <taxon>Acaryochloridales</taxon>
        <taxon>Thermosynechococcaceae</taxon>
        <taxon>Parathermosynechococcus</taxon>
    </lineage>
</organism>
<dbReference type="Pfam" id="PF06967">
    <property type="entry name" value="Mo-nitro_C"/>
    <property type="match status" value="1"/>
</dbReference>